<dbReference type="Proteomes" id="UP000008983">
    <property type="component" value="Unassembled WGS sequence"/>
</dbReference>
<feature type="region of interest" description="Disordered" evidence="4">
    <location>
        <begin position="111"/>
        <end position="138"/>
    </location>
</feature>
<dbReference type="Pfam" id="PF04968">
    <property type="entry name" value="CHORD"/>
    <property type="match status" value="2"/>
</dbReference>
<feature type="domain" description="CHORD" evidence="5">
    <location>
        <begin position="150"/>
        <end position="210"/>
    </location>
</feature>
<feature type="domain" description="CHORD" evidence="5">
    <location>
        <begin position="8"/>
        <end position="67"/>
    </location>
</feature>
<dbReference type="Gene3D" id="4.10.1130.20">
    <property type="match status" value="2"/>
</dbReference>
<dbReference type="InterPro" id="IPR039790">
    <property type="entry name" value="CHRD1"/>
</dbReference>
<dbReference type="EMBL" id="GL983042">
    <property type="protein sequence ID" value="EGR34877.1"/>
    <property type="molecule type" value="Genomic_DNA"/>
</dbReference>
<keyword evidence="2" id="KW-0677">Repeat</keyword>
<keyword evidence="1" id="KW-0479">Metal-binding</keyword>
<dbReference type="GeneID" id="14911056"/>
<dbReference type="AlphaFoldDB" id="G0QIP7"/>
<evidence type="ECO:0000259" key="5">
    <source>
        <dbReference type="PROSITE" id="PS51401"/>
    </source>
</evidence>
<dbReference type="PROSITE" id="PS51401">
    <property type="entry name" value="CHORD"/>
    <property type="match status" value="2"/>
</dbReference>
<proteinExistence type="predicted"/>
<reference evidence="6 7" key="1">
    <citation type="submission" date="2011-07" db="EMBL/GenBank/DDBJ databases">
        <authorList>
            <person name="Coyne R."/>
            <person name="Brami D."/>
            <person name="Johnson J."/>
            <person name="Hostetler J."/>
            <person name="Hannick L."/>
            <person name="Clark T."/>
            <person name="Cassidy-Hanley D."/>
            <person name="Inman J."/>
        </authorList>
    </citation>
    <scope>NUCLEOTIDE SEQUENCE [LARGE SCALE GENOMIC DNA]</scope>
    <source>
        <strain evidence="6 7">G5</strain>
    </source>
</reference>
<dbReference type="InterPro" id="IPR007051">
    <property type="entry name" value="CHORD_dom"/>
</dbReference>
<gene>
    <name evidence="6" type="ORF">IMG5_001060</name>
</gene>
<evidence type="ECO:0000256" key="3">
    <source>
        <dbReference type="ARBA" id="ARBA00022833"/>
    </source>
</evidence>
<organism evidence="6 7">
    <name type="scientific">Ichthyophthirius multifiliis</name>
    <name type="common">White spot disease agent</name>
    <name type="synonym">Ich</name>
    <dbReference type="NCBI Taxonomy" id="5932"/>
    <lineage>
        <taxon>Eukaryota</taxon>
        <taxon>Sar</taxon>
        <taxon>Alveolata</taxon>
        <taxon>Ciliophora</taxon>
        <taxon>Intramacronucleata</taxon>
        <taxon>Oligohymenophorea</taxon>
        <taxon>Hymenostomatida</taxon>
        <taxon>Ophryoglenina</taxon>
        <taxon>Ichthyophthirius</taxon>
    </lineage>
</organism>
<dbReference type="RefSeq" id="XP_004040181.1">
    <property type="nucleotide sequence ID" value="XM_004040133.1"/>
</dbReference>
<evidence type="ECO:0000256" key="1">
    <source>
        <dbReference type="ARBA" id="ARBA00022723"/>
    </source>
</evidence>
<feature type="compositionally biased region" description="Low complexity" evidence="4">
    <location>
        <begin position="119"/>
        <end position="133"/>
    </location>
</feature>
<dbReference type="OrthoDB" id="10261079at2759"/>
<accession>G0QIP7</accession>
<evidence type="ECO:0000313" key="6">
    <source>
        <dbReference type="EMBL" id="EGR34877.1"/>
    </source>
</evidence>
<dbReference type="eggNOG" id="KOG1667">
    <property type="taxonomic scope" value="Eukaryota"/>
</dbReference>
<dbReference type="GO" id="GO:0007229">
    <property type="term" value="P:integrin-mediated signaling pathway"/>
    <property type="evidence" value="ECO:0007669"/>
    <property type="project" value="UniProtKB-KW"/>
</dbReference>
<dbReference type="InParanoid" id="G0QIP7"/>
<protein>
    <submittedName>
        <fullName evidence="6">Integrin beta-1-binding protein, putative</fullName>
    </submittedName>
</protein>
<evidence type="ECO:0000256" key="2">
    <source>
        <dbReference type="ARBA" id="ARBA00022737"/>
    </source>
</evidence>
<dbReference type="STRING" id="857967.G0QIP7"/>
<keyword evidence="3" id="KW-0862">Zinc</keyword>
<name>G0QIP7_ICHMU</name>
<dbReference type="PANTHER" id="PTHR46983:SF3">
    <property type="entry name" value="CHPADIPLOID STATE MAINTENANCE PROTEIN CHPA"/>
    <property type="match status" value="1"/>
</dbReference>
<keyword evidence="7" id="KW-1185">Reference proteome</keyword>
<keyword evidence="6" id="KW-0401">Integrin</keyword>
<dbReference type="OMA" id="PEGSCTY"/>
<evidence type="ECO:0000313" key="7">
    <source>
        <dbReference type="Proteomes" id="UP000008983"/>
    </source>
</evidence>
<dbReference type="PANTHER" id="PTHR46983">
    <property type="entry name" value="CYSTEINE AND HISTIDINE-RICH DOMAIN-CONTAINING PROTEIN 1"/>
    <property type="match status" value="1"/>
</dbReference>
<dbReference type="GO" id="GO:0046872">
    <property type="term" value="F:metal ion binding"/>
    <property type="evidence" value="ECO:0007669"/>
    <property type="project" value="UniProtKB-KW"/>
</dbReference>
<evidence type="ECO:0000256" key="4">
    <source>
        <dbReference type="SAM" id="MobiDB-lite"/>
    </source>
</evidence>
<sequence length="215" mass="25446">MADQLKKCKRGGCNKKYTEQENLPNSCRFHPGKPIFHDTKKGWTCCNKIVYDWDEFQNIETCAEGMHTDVDSNQQTVGQDQFYKSSTVANAQKALDKEEKKIVIQKISDFNKQEDNKQKNNQQQTQQQQTQQQENEKKKKFITKNGNYKCTNKSCQKEYKEEDNIENACNYHSGEPVFHDLKKYWTCCQNKICYDWDEFMKVQPCTYGKHNPKYE</sequence>